<dbReference type="AlphaFoldDB" id="A0A347MGW4"/>
<sequence length="160" mass="17544">MDLLRCTFHLNGNSIGTLSCPGVGFFSAFSGNSSATNNPNKTELKDIGPLPCGRYYIILRGRGGTFARFRDDANAFFTGSDRSTWFALYRDDGKIDDSTLINGVLRGMFRLHPIGPSGLSKGCITLYSQQDFDILARAILRTSGKYVGNYLIAHGVIQVY</sequence>
<feature type="domain" description="Tlde1" evidence="1">
    <location>
        <begin position="26"/>
        <end position="147"/>
    </location>
</feature>
<comment type="caution">
    <text evidence="3">The sequence shown here is derived from an EMBL/GenBank/DDBJ whole genome shotgun (WGS) entry which is preliminary data.</text>
</comment>
<reference evidence="3 5" key="2">
    <citation type="submission" date="2020-05" db="EMBL/GenBank/DDBJ databases">
        <title>The draft genome of Cronobacter sakazakii strain 145005.</title>
        <authorList>
            <person name="Yang J."/>
            <person name="Liu L."/>
            <person name="Feng Y."/>
            <person name="Zong Z."/>
        </authorList>
    </citation>
    <scope>NUCLEOTIDE SEQUENCE [LARGE SCALE GENOMIC DNA]</scope>
    <source>
        <strain evidence="3 5">145005</strain>
    </source>
</reference>
<gene>
    <name evidence="2" type="ORF">FZI38_07800</name>
    <name evidence="3" type="ORF">HRR37_12225</name>
</gene>
<dbReference type="PROSITE" id="PS51257">
    <property type="entry name" value="PROKAR_LIPOPROTEIN"/>
    <property type="match status" value="1"/>
</dbReference>
<evidence type="ECO:0000313" key="2">
    <source>
        <dbReference type="EMBL" id="KAB0879916.1"/>
    </source>
</evidence>
<dbReference type="KEGG" id="csj:CSK29544_02968"/>
<evidence type="ECO:0000313" key="3">
    <source>
        <dbReference type="EMBL" id="NYV43122.1"/>
    </source>
</evidence>
<protein>
    <submittedName>
        <fullName evidence="3">DUF2778 domain-containing protein</fullName>
    </submittedName>
</protein>
<dbReference type="EMBL" id="WAGF01000007">
    <property type="protein sequence ID" value="KAB0879916.1"/>
    <property type="molecule type" value="Genomic_DNA"/>
</dbReference>
<evidence type="ECO:0000313" key="5">
    <source>
        <dbReference type="Proteomes" id="UP000548673"/>
    </source>
</evidence>
<name>A0A347MGW4_CROSK</name>
<dbReference type="GeneID" id="56730530"/>
<dbReference type="RefSeq" id="WP_015386700.1">
    <property type="nucleotide sequence ID" value="NZ_CAWNSY010000035.1"/>
</dbReference>
<accession>A0A347MGW4</accession>
<dbReference type="Proteomes" id="UP000548673">
    <property type="component" value="Unassembled WGS sequence"/>
</dbReference>
<dbReference type="Pfam" id="PF10908">
    <property type="entry name" value="Tlde1_dom"/>
    <property type="match status" value="1"/>
</dbReference>
<proteinExistence type="predicted"/>
<dbReference type="Proteomes" id="UP000439917">
    <property type="component" value="Unassembled WGS sequence"/>
</dbReference>
<reference evidence="2 4" key="1">
    <citation type="submission" date="2019-09" db="EMBL/GenBank/DDBJ databases">
        <title>Prevalence, distribution, and phylogeny of type two toxin-antitoxin genes possessed by Cronobacter species where C. sakazakii homologs follow sequence type lineages.</title>
        <authorList>
            <person name="Finkelstein S."/>
            <person name="Negrete F."/>
            <person name="Jang H."/>
            <person name="Gopinath G.R."/>
            <person name="Tall B.D."/>
        </authorList>
    </citation>
    <scope>NUCLEOTIDE SEQUENCE [LARGE SCALE GENOMIC DNA]</scope>
    <source>
        <strain evidence="2 4">MOD1_Comp4</strain>
    </source>
</reference>
<evidence type="ECO:0000259" key="1">
    <source>
        <dbReference type="Pfam" id="PF10908"/>
    </source>
</evidence>
<dbReference type="EMBL" id="JABTXY010000024">
    <property type="protein sequence ID" value="NYV43122.1"/>
    <property type="molecule type" value="Genomic_DNA"/>
</dbReference>
<organism evidence="3 5">
    <name type="scientific">Cronobacter sakazakii</name>
    <name type="common">Enterobacter sakazakii</name>
    <dbReference type="NCBI Taxonomy" id="28141"/>
    <lineage>
        <taxon>Bacteria</taxon>
        <taxon>Pseudomonadati</taxon>
        <taxon>Pseudomonadota</taxon>
        <taxon>Gammaproteobacteria</taxon>
        <taxon>Enterobacterales</taxon>
        <taxon>Enterobacteriaceae</taxon>
        <taxon>Cronobacter</taxon>
    </lineage>
</organism>
<dbReference type="InterPro" id="IPR021225">
    <property type="entry name" value="Tlde1_dom"/>
</dbReference>
<evidence type="ECO:0000313" key="4">
    <source>
        <dbReference type="Proteomes" id="UP000439917"/>
    </source>
</evidence>